<dbReference type="Gene3D" id="3.40.50.410">
    <property type="entry name" value="von Willebrand factor, type A domain"/>
    <property type="match status" value="1"/>
</dbReference>
<reference evidence="1 2" key="1">
    <citation type="journal article" date="2018" name="New Phytol.">
        <title>Phylogenomics of Endogonaceae and evolution of mycorrhizas within Mucoromycota.</title>
        <authorList>
            <person name="Chang Y."/>
            <person name="Desiro A."/>
            <person name="Na H."/>
            <person name="Sandor L."/>
            <person name="Lipzen A."/>
            <person name="Clum A."/>
            <person name="Barry K."/>
            <person name="Grigoriev I.V."/>
            <person name="Martin F.M."/>
            <person name="Stajich J.E."/>
            <person name="Smith M.E."/>
            <person name="Bonito G."/>
            <person name="Spatafora J.W."/>
        </authorList>
    </citation>
    <scope>NUCLEOTIDE SEQUENCE [LARGE SCALE GENOMIC DNA]</scope>
    <source>
        <strain evidence="1 2">AD002</strain>
    </source>
</reference>
<dbReference type="InterPro" id="IPR036465">
    <property type="entry name" value="vWFA_dom_sf"/>
</dbReference>
<evidence type="ECO:0000313" key="2">
    <source>
        <dbReference type="Proteomes" id="UP000274822"/>
    </source>
</evidence>
<organism evidence="1 2">
    <name type="scientific">Jimgerdemannia flammicorona</name>
    <dbReference type="NCBI Taxonomy" id="994334"/>
    <lineage>
        <taxon>Eukaryota</taxon>
        <taxon>Fungi</taxon>
        <taxon>Fungi incertae sedis</taxon>
        <taxon>Mucoromycota</taxon>
        <taxon>Mucoromycotina</taxon>
        <taxon>Endogonomycetes</taxon>
        <taxon>Endogonales</taxon>
        <taxon>Endogonaceae</taxon>
        <taxon>Jimgerdemannia</taxon>
    </lineage>
</organism>
<keyword evidence="2" id="KW-1185">Reference proteome</keyword>
<comment type="caution">
    <text evidence="1">The sequence shown here is derived from an EMBL/GenBank/DDBJ whole genome shotgun (WGS) entry which is preliminary data.</text>
</comment>
<dbReference type="AlphaFoldDB" id="A0A433Q4G4"/>
<evidence type="ECO:0008006" key="3">
    <source>
        <dbReference type="Google" id="ProtNLM"/>
    </source>
</evidence>
<proteinExistence type="predicted"/>
<dbReference type="SUPFAM" id="SSF53300">
    <property type="entry name" value="vWA-like"/>
    <property type="match status" value="1"/>
</dbReference>
<dbReference type="EMBL" id="RBNJ01015377">
    <property type="protein sequence ID" value="RUS24638.1"/>
    <property type="molecule type" value="Genomic_DNA"/>
</dbReference>
<name>A0A433Q4G4_9FUNG</name>
<sequence>MVPRVTLTNGHYFKCQDPRSDFHIIFVIDRSSSMKASDRKPLPNVPVEVKLSAKHNNRLGAVYDTVIHTRHSTLRNRVGVSAAALSNDTLSLVLFASRATIVITNRKLGGSGGLIKEMIKHHASMGLIEDIRKHFTLRGTDFAPVITQATRKS</sequence>
<accession>A0A433Q4G4</accession>
<dbReference type="Proteomes" id="UP000274822">
    <property type="component" value="Unassembled WGS sequence"/>
</dbReference>
<gene>
    <name evidence="1" type="ORF">BC938DRAFT_473291</name>
</gene>
<evidence type="ECO:0000313" key="1">
    <source>
        <dbReference type="EMBL" id="RUS24638.1"/>
    </source>
</evidence>
<protein>
    <recommendedName>
        <fullName evidence="3">VWFA domain-containing protein</fullName>
    </recommendedName>
</protein>